<dbReference type="OMA" id="FGGIAWH"/>
<dbReference type="InterPro" id="IPR033453">
    <property type="entry name" value="Glyco_hydro_30_TIM-barrel"/>
</dbReference>
<dbReference type="SUPFAM" id="SSF51445">
    <property type="entry name" value="(Trans)glycosidases"/>
    <property type="match status" value="1"/>
</dbReference>
<dbReference type="InterPro" id="IPR013780">
    <property type="entry name" value="Glyco_hydro_b"/>
</dbReference>
<comment type="caution">
    <text evidence="12">The sequence shown here is derived from an EMBL/GenBank/DDBJ whole genome shotgun (WGS) entry which is preliminary data.</text>
</comment>
<dbReference type="GO" id="GO:0006680">
    <property type="term" value="P:glucosylceramide catabolic process"/>
    <property type="evidence" value="ECO:0007669"/>
    <property type="project" value="TreeGrafter"/>
</dbReference>
<dbReference type="GO" id="GO:0016020">
    <property type="term" value="C:membrane"/>
    <property type="evidence" value="ECO:0007669"/>
    <property type="project" value="GOC"/>
</dbReference>
<feature type="signal peptide" evidence="10">
    <location>
        <begin position="1"/>
        <end position="17"/>
    </location>
</feature>
<organism evidence="12 13">
    <name type="scientific">Sordaria macrospora</name>
    <dbReference type="NCBI Taxonomy" id="5147"/>
    <lineage>
        <taxon>Eukaryota</taxon>
        <taxon>Fungi</taxon>
        <taxon>Dikarya</taxon>
        <taxon>Ascomycota</taxon>
        <taxon>Pezizomycotina</taxon>
        <taxon>Sordariomycetes</taxon>
        <taxon>Sordariomycetidae</taxon>
        <taxon>Sordariales</taxon>
        <taxon>Sordariaceae</taxon>
        <taxon>Sordaria</taxon>
    </lineage>
</organism>
<dbReference type="AlphaFoldDB" id="A0A8S8ZR05"/>
<evidence type="ECO:0000256" key="2">
    <source>
        <dbReference type="ARBA" id="ARBA00005382"/>
    </source>
</evidence>
<dbReference type="GO" id="GO:0005576">
    <property type="term" value="C:extracellular region"/>
    <property type="evidence" value="ECO:0007669"/>
    <property type="project" value="UniProtKB-SubCell"/>
</dbReference>
<dbReference type="Gene3D" id="3.20.20.80">
    <property type="entry name" value="Glycosidases"/>
    <property type="match status" value="1"/>
</dbReference>
<comment type="similarity">
    <text evidence="2 9">Belongs to the glycosyl hydrolase 30 family.</text>
</comment>
<dbReference type="Proteomes" id="UP000433876">
    <property type="component" value="Unassembled WGS sequence"/>
</dbReference>
<feature type="domain" description="Glycosyl hydrolase family 30 TIM-barrel" evidence="11">
    <location>
        <begin position="68"/>
        <end position="405"/>
    </location>
</feature>
<evidence type="ECO:0000259" key="11">
    <source>
        <dbReference type="Pfam" id="PF02055"/>
    </source>
</evidence>
<dbReference type="EC" id="3.2.1.75" evidence="8"/>
<evidence type="ECO:0000256" key="9">
    <source>
        <dbReference type="RuleBase" id="RU361188"/>
    </source>
</evidence>
<accession>A0A8S8ZR05</accession>
<dbReference type="EMBL" id="NMPR01000085">
    <property type="protein sequence ID" value="KAA8631131.1"/>
    <property type="molecule type" value="Genomic_DNA"/>
</dbReference>
<proteinExistence type="inferred from homology"/>
<comment type="subcellular location">
    <subcellularLocation>
        <location evidence="1">Secreted</location>
    </subcellularLocation>
</comment>
<dbReference type="VEuPathDB" id="FungiDB:SMAC_07359"/>
<dbReference type="FunFam" id="3.20.20.80:FF:000128">
    <property type="entry name" value="Endo-1,6-beta-D-glucanase neg1"/>
    <property type="match status" value="1"/>
</dbReference>
<evidence type="ECO:0000256" key="4">
    <source>
        <dbReference type="ARBA" id="ARBA00022729"/>
    </source>
</evidence>
<evidence type="ECO:0000256" key="1">
    <source>
        <dbReference type="ARBA" id="ARBA00004613"/>
    </source>
</evidence>
<evidence type="ECO:0000256" key="3">
    <source>
        <dbReference type="ARBA" id="ARBA00022525"/>
    </source>
</evidence>
<comment type="catalytic activity">
    <reaction evidence="7">
        <text>Random hydrolysis of (1-&gt;6)-linkages in (1-&gt;6)-beta-D-glucans.</text>
        <dbReference type="EC" id="3.2.1.75"/>
    </reaction>
</comment>
<evidence type="ECO:0000256" key="5">
    <source>
        <dbReference type="ARBA" id="ARBA00022801"/>
    </source>
</evidence>
<reference evidence="12 13" key="1">
    <citation type="submission" date="2017-07" db="EMBL/GenBank/DDBJ databases">
        <title>Genome sequence of the Sordaria macrospora wild type strain R19027.</title>
        <authorList>
            <person name="Nowrousian M."/>
            <person name="Teichert I."/>
            <person name="Kueck U."/>
        </authorList>
    </citation>
    <scope>NUCLEOTIDE SEQUENCE [LARGE SCALE GENOMIC DNA]</scope>
    <source>
        <strain evidence="12 13">R19027</strain>
        <tissue evidence="12">Mycelium</tissue>
    </source>
</reference>
<dbReference type="InterPro" id="IPR017853">
    <property type="entry name" value="GH"/>
</dbReference>
<dbReference type="InterPro" id="IPR001139">
    <property type="entry name" value="Glyco_hydro_30"/>
</dbReference>
<keyword evidence="5 9" id="KW-0378">Hydrolase</keyword>
<dbReference type="GO" id="GO:0004348">
    <property type="term" value="F:glucosylceramidase activity"/>
    <property type="evidence" value="ECO:0007669"/>
    <property type="project" value="InterPro"/>
</dbReference>
<evidence type="ECO:0000313" key="13">
    <source>
        <dbReference type="Proteomes" id="UP000433876"/>
    </source>
</evidence>
<evidence type="ECO:0000256" key="10">
    <source>
        <dbReference type="SAM" id="SignalP"/>
    </source>
</evidence>
<evidence type="ECO:0000313" key="12">
    <source>
        <dbReference type="EMBL" id="KAA8631131.1"/>
    </source>
</evidence>
<gene>
    <name evidence="12" type="ORF">SMACR_07359</name>
</gene>
<name>A0A8S8ZR05_SORMA</name>
<dbReference type="Pfam" id="PF02055">
    <property type="entry name" value="Glyco_hydro_30"/>
    <property type="match status" value="1"/>
</dbReference>
<evidence type="ECO:0000256" key="8">
    <source>
        <dbReference type="ARBA" id="ARBA00038935"/>
    </source>
</evidence>
<keyword evidence="6 9" id="KW-0326">Glycosidase</keyword>
<dbReference type="PANTHER" id="PTHR11069">
    <property type="entry name" value="GLUCOSYLCERAMIDASE"/>
    <property type="match status" value="1"/>
</dbReference>
<dbReference type="PANTHER" id="PTHR11069:SF23">
    <property type="entry name" value="LYSOSOMAL ACID GLUCOSYLCERAMIDASE"/>
    <property type="match status" value="1"/>
</dbReference>
<dbReference type="GO" id="GO:0046557">
    <property type="term" value="F:glucan endo-1,6-beta-glucosidase activity"/>
    <property type="evidence" value="ECO:0007669"/>
    <property type="project" value="UniProtKB-EC"/>
</dbReference>
<keyword evidence="3" id="KW-0964">Secreted</keyword>
<evidence type="ECO:0000256" key="7">
    <source>
        <dbReference type="ARBA" id="ARBA00036633"/>
    </source>
</evidence>
<dbReference type="PRINTS" id="PR00843">
    <property type="entry name" value="GLHYDRLASE30"/>
</dbReference>
<dbReference type="Gene3D" id="2.60.40.1180">
    <property type="entry name" value="Golgi alpha-mannosidase II"/>
    <property type="match status" value="1"/>
</dbReference>
<evidence type="ECO:0000256" key="6">
    <source>
        <dbReference type="ARBA" id="ARBA00023295"/>
    </source>
</evidence>
<keyword evidence="4 10" id="KW-0732">Signal</keyword>
<sequence length="482" mass="52228">MYLPFLTLLVTPGLVAAAIQPQAYASSADGRYKLSSYSAPVRGTGTPGTNSTWKLTIDDTPSGRKQTIKGFGAAVTDSTVSVFDALPSSRRTALLNTLMTSAGANFTMMRHTIASSDLSANPSYSYDDSTTNGVNDLSLQNFNLGDRGSAMASLLAEMRRLQPSLTLIGSPWSPPGWMKLNRVIQGTTVNNNLDHAYASQFAQYFVKYLQAYQARGAKIDAITIQNEPLNSRAQMPTMYIYADEAGDLIQNNIGPALRNAGLDTKIWAYDHNTDQPSYPATVFLRAGGYVPAVAWHCYANPLDWSVLTTFHNAHPKVEQYMTECWTSARQPTPWHWVASFTMGPLQNWASGVTAWVLGTDTNDGPHLTGSNACDKCTGLVTVDTAAGTYNLRGDYYMMTQFSKFMRKDAAVMGGTGSWTYGDGSGLESVAATNSDDGSRAVVIENKFGNGVYVTVEAKSGELWSGLVYRNSVVTWVLPAVEA</sequence>
<feature type="chain" id="PRO_5035909764" description="glucan endo-1,6-beta-glucosidase" evidence="10">
    <location>
        <begin position="18"/>
        <end position="482"/>
    </location>
</feature>
<protein>
    <recommendedName>
        <fullName evidence="8">glucan endo-1,6-beta-glucosidase</fullName>
        <ecNumber evidence="8">3.2.1.75</ecNumber>
    </recommendedName>
</protein>